<comment type="similarity">
    <text evidence="1">Belongs to the UPF0161 family.</text>
</comment>
<comment type="subcellular location">
    <subcellularLocation>
        <location evidence="1">Cell membrane</location>
        <topology evidence="1">Peripheral membrane protein</topology>
        <orientation evidence="1">Cytoplasmic side</orientation>
    </subcellularLocation>
</comment>
<dbReference type="RefSeq" id="WP_188748149.1">
    <property type="nucleotide sequence ID" value="NZ_BMIJ01000004.1"/>
</dbReference>
<dbReference type="PANTHER" id="PTHR33383">
    <property type="entry name" value="MEMBRANE PROTEIN INSERTION EFFICIENCY FACTOR-RELATED"/>
    <property type="match status" value="1"/>
</dbReference>
<evidence type="ECO:0000256" key="2">
    <source>
        <dbReference type="SAM" id="MobiDB-lite"/>
    </source>
</evidence>
<name>A0ABQ1KE74_9GAMM</name>
<evidence type="ECO:0000313" key="4">
    <source>
        <dbReference type="Proteomes" id="UP000629025"/>
    </source>
</evidence>
<proteinExistence type="inferred from homology"/>
<evidence type="ECO:0000256" key="1">
    <source>
        <dbReference type="HAMAP-Rule" id="MF_00386"/>
    </source>
</evidence>
<keyword evidence="4" id="KW-1185">Reference proteome</keyword>
<keyword evidence="1" id="KW-0472">Membrane</keyword>
<keyword evidence="1" id="KW-1003">Cell membrane</keyword>
<protein>
    <recommendedName>
        <fullName evidence="1">Putative membrane protein insertion efficiency factor</fullName>
    </recommendedName>
</protein>
<comment type="function">
    <text evidence="1">Could be involved in insertion of integral membrane proteins into the membrane.</text>
</comment>
<dbReference type="HAMAP" id="MF_00386">
    <property type="entry name" value="UPF0161_YidD"/>
    <property type="match status" value="1"/>
</dbReference>
<dbReference type="SMART" id="SM01234">
    <property type="entry name" value="Haemolytic"/>
    <property type="match status" value="1"/>
</dbReference>
<sequence length="96" mass="10914">MTTLRRGIIQLLKCPIKIYQYLISPLLGNNCRFYPSCSHYTLEAIETHGPLRGCWLGLKRILRCHPFSDGGIDPVPPPRHLCNHEPSNSCDHTTDD</sequence>
<reference evidence="4" key="1">
    <citation type="journal article" date="2019" name="Int. J. Syst. Evol. Microbiol.">
        <title>The Global Catalogue of Microorganisms (GCM) 10K type strain sequencing project: providing services to taxonomists for standard genome sequencing and annotation.</title>
        <authorList>
            <consortium name="The Broad Institute Genomics Platform"/>
            <consortium name="The Broad Institute Genome Sequencing Center for Infectious Disease"/>
            <person name="Wu L."/>
            <person name="Ma J."/>
        </authorList>
    </citation>
    <scope>NUCLEOTIDE SEQUENCE [LARGE SCALE GENOMIC DNA]</scope>
    <source>
        <strain evidence="4">CGMCC 1.15341</strain>
    </source>
</reference>
<feature type="region of interest" description="Disordered" evidence="2">
    <location>
        <begin position="72"/>
        <end position="96"/>
    </location>
</feature>
<dbReference type="EMBL" id="BMIJ01000004">
    <property type="protein sequence ID" value="GGB95257.1"/>
    <property type="molecule type" value="Genomic_DNA"/>
</dbReference>
<dbReference type="PANTHER" id="PTHR33383:SF1">
    <property type="entry name" value="MEMBRANE PROTEIN INSERTION EFFICIENCY FACTOR-RELATED"/>
    <property type="match status" value="1"/>
</dbReference>
<organism evidence="3 4">
    <name type="scientific">Marinobacterium zhoushanense</name>
    <dbReference type="NCBI Taxonomy" id="1679163"/>
    <lineage>
        <taxon>Bacteria</taxon>
        <taxon>Pseudomonadati</taxon>
        <taxon>Pseudomonadota</taxon>
        <taxon>Gammaproteobacteria</taxon>
        <taxon>Oceanospirillales</taxon>
        <taxon>Oceanospirillaceae</taxon>
        <taxon>Marinobacterium</taxon>
    </lineage>
</organism>
<accession>A0ABQ1KE74</accession>
<dbReference type="InterPro" id="IPR002696">
    <property type="entry name" value="Membr_insert_effic_factor_YidD"/>
</dbReference>
<dbReference type="Pfam" id="PF01809">
    <property type="entry name" value="YidD"/>
    <property type="match status" value="1"/>
</dbReference>
<dbReference type="NCBIfam" id="TIGR00278">
    <property type="entry name" value="membrane protein insertion efficiency factor YidD"/>
    <property type="match status" value="1"/>
</dbReference>
<feature type="compositionally biased region" description="Polar residues" evidence="2">
    <location>
        <begin position="85"/>
        <end position="96"/>
    </location>
</feature>
<dbReference type="Proteomes" id="UP000629025">
    <property type="component" value="Unassembled WGS sequence"/>
</dbReference>
<comment type="caution">
    <text evidence="3">The sequence shown here is derived from an EMBL/GenBank/DDBJ whole genome shotgun (WGS) entry which is preliminary data.</text>
</comment>
<gene>
    <name evidence="3" type="ORF">GCM10011352_21670</name>
</gene>
<evidence type="ECO:0000313" key="3">
    <source>
        <dbReference type="EMBL" id="GGB95257.1"/>
    </source>
</evidence>